<evidence type="ECO:0000313" key="2">
    <source>
        <dbReference type="EMBL" id="RVX38866.1"/>
    </source>
</evidence>
<proteinExistence type="predicted"/>
<evidence type="ECO:0008006" key="4">
    <source>
        <dbReference type="Google" id="ProtNLM"/>
    </source>
</evidence>
<name>A0A438LZ92_9ACTN</name>
<gene>
    <name evidence="2" type="ORF">EDD27_1194</name>
</gene>
<accession>A0A438LZ92</accession>
<dbReference type="EMBL" id="SAUN01000001">
    <property type="protein sequence ID" value="RVX38866.1"/>
    <property type="molecule type" value="Genomic_DNA"/>
</dbReference>
<dbReference type="RefSeq" id="WP_127931442.1">
    <property type="nucleotide sequence ID" value="NZ_SAUN01000001.1"/>
</dbReference>
<feature type="chain" id="PRO_5019219798" description="Secreted protein" evidence="1">
    <location>
        <begin position="26"/>
        <end position="136"/>
    </location>
</feature>
<sequence length="136" mass="14731">MRMRLLTLLAAAALPLAVLATPATATPAIWKWRTVHSADGMASAWGKVAISQFGYVVYGNLEDTRGKGCAWAVLRAQNASNGRWKVYGFYNCTPGTGTFRKNYGSVLQIKVQVCRGDSKRPTGECSKQKTIMTQGG</sequence>
<evidence type="ECO:0000256" key="1">
    <source>
        <dbReference type="SAM" id="SignalP"/>
    </source>
</evidence>
<organism evidence="2 3">
    <name type="scientific">Nonomuraea polychroma</name>
    <dbReference type="NCBI Taxonomy" id="46176"/>
    <lineage>
        <taxon>Bacteria</taxon>
        <taxon>Bacillati</taxon>
        <taxon>Actinomycetota</taxon>
        <taxon>Actinomycetes</taxon>
        <taxon>Streptosporangiales</taxon>
        <taxon>Streptosporangiaceae</taxon>
        <taxon>Nonomuraea</taxon>
    </lineage>
</organism>
<dbReference type="Proteomes" id="UP000284824">
    <property type="component" value="Unassembled WGS sequence"/>
</dbReference>
<reference evidence="2 3" key="1">
    <citation type="submission" date="2019-01" db="EMBL/GenBank/DDBJ databases">
        <title>Sequencing the genomes of 1000 actinobacteria strains.</title>
        <authorList>
            <person name="Klenk H.-P."/>
        </authorList>
    </citation>
    <scope>NUCLEOTIDE SEQUENCE [LARGE SCALE GENOMIC DNA]</scope>
    <source>
        <strain evidence="2 3">DSM 43925</strain>
    </source>
</reference>
<feature type="signal peptide" evidence="1">
    <location>
        <begin position="1"/>
        <end position="25"/>
    </location>
</feature>
<dbReference type="OrthoDB" id="3537788at2"/>
<keyword evidence="1" id="KW-0732">Signal</keyword>
<comment type="caution">
    <text evidence="2">The sequence shown here is derived from an EMBL/GenBank/DDBJ whole genome shotgun (WGS) entry which is preliminary data.</text>
</comment>
<protein>
    <recommendedName>
        <fullName evidence="4">Secreted protein</fullName>
    </recommendedName>
</protein>
<dbReference type="AlphaFoldDB" id="A0A438LZ92"/>
<keyword evidence="3" id="KW-1185">Reference proteome</keyword>
<evidence type="ECO:0000313" key="3">
    <source>
        <dbReference type="Proteomes" id="UP000284824"/>
    </source>
</evidence>